<dbReference type="Proteomes" id="UP000317839">
    <property type="component" value="Unassembled WGS sequence"/>
</dbReference>
<feature type="domain" description="HTH lysR-type" evidence="5">
    <location>
        <begin position="1"/>
        <end position="58"/>
    </location>
</feature>
<dbReference type="RefSeq" id="WP_142940979.1">
    <property type="nucleotide sequence ID" value="NZ_VIKR01000001.1"/>
</dbReference>
<dbReference type="FunFam" id="1.10.10.10:FF:000001">
    <property type="entry name" value="LysR family transcriptional regulator"/>
    <property type="match status" value="1"/>
</dbReference>
<accession>A0A545TJM4</accession>
<keyword evidence="7" id="KW-1185">Reference proteome</keyword>
<dbReference type="GO" id="GO:0003700">
    <property type="term" value="F:DNA-binding transcription factor activity"/>
    <property type="evidence" value="ECO:0007669"/>
    <property type="project" value="InterPro"/>
</dbReference>
<evidence type="ECO:0000313" key="7">
    <source>
        <dbReference type="Proteomes" id="UP000317839"/>
    </source>
</evidence>
<sequence>MDTELLKTFLEVKNTRHFGRAAENLYLTQAAVSARIKQLESTLGVTLFTRYRNNLQLTPAGERLIDHAESMLNAWERARAAVSLKKKQQFVLSFGGTSGLWDLILQDALNETHRKFPNLALRAESHGQDVLIRRLVERTLDIALVYEPAKITDLVSKPIAQAELVLVSTNQLQQLESALNTNYVAVDWGTAFEINFSQVFQDLAPPIMNTTLARIALEFIMDHGGSAYLPQRMVADLLGKSLFQIQEAPTFNRPIFACYHHENRNTDTIEEVLKLVSDIAETD</sequence>
<dbReference type="Gene3D" id="3.40.190.290">
    <property type="match status" value="1"/>
</dbReference>
<dbReference type="InterPro" id="IPR050176">
    <property type="entry name" value="LTTR"/>
</dbReference>
<dbReference type="AlphaFoldDB" id="A0A545TJM4"/>
<name>A0A545TJM4_9GAMM</name>
<dbReference type="SUPFAM" id="SSF53850">
    <property type="entry name" value="Periplasmic binding protein-like II"/>
    <property type="match status" value="1"/>
</dbReference>
<dbReference type="PROSITE" id="PS50931">
    <property type="entry name" value="HTH_LYSR"/>
    <property type="match status" value="1"/>
</dbReference>
<evidence type="ECO:0000256" key="1">
    <source>
        <dbReference type="ARBA" id="ARBA00009437"/>
    </source>
</evidence>
<dbReference type="PANTHER" id="PTHR30579:SF8">
    <property type="entry name" value="HTH-TYPE TRANSCRIPTIONAL REGULATOR HDFR"/>
    <property type="match status" value="1"/>
</dbReference>
<proteinExistence type="inferred from homology"/>
<dbReference type="InterPro" id="IPR005119">
    <property type="entry name" value="LysR_subst-bd"/>
</dbReference>
<reference evidence="6 7" key="1">
    <citation type="submission" date="2019-06" db="EMBL/GenBank/DDBJ databases">
        <title>Draft genome of Aliikangiella marina GYP-15.</title>
        <authorList>
            <person name="Wang G."/>
        </authorList>
    </citation>
    <scope>NUCLEOTIDE SEQUENCE [LARGE SCALE GENOMIC DNA]</scope>
    <source>
        <strain evidence="6 7">GYP-15</strain>
    </source>
</reference>
<dbReference type="PANTHER" id="PTHR30579">
    <property type="entry name" value="TRANSCRIPTIONAL REGULATOR"/>
    <property type="match status" value="1"/>
</dbReference>
<dbReference type="OrthoDB" id="9786526at2"/>
<evidence type="ECO:0000256" key="2">
    <source>
        <dbReference type="ARBA" id="ARBA00023015"/>
    </source>
</evidence>
<evidence type="ECO:0000259" key="5">
    <source>
        <dbReference type="PROSITE" id="PS50931"/>
    </source>
</evidence>
<dbReference type="InterPro" id="IPR036390">
    <property type="entry name" value="WH_DNA-bd_sf"/>
</dbReference>
<evidence type="ECO:0000256" key="3">
    <source>
        <dbReference type="ARBA" id="ARBA00023125"/>
    </source>
</evidence>
<dbReference type="Pfam" id="PF00126">
    <property type="entry name" value="HTH_1"/>
    <property type="match status" value="1"/>
</dbReference>
<gene>
    <name evidence="6" type="ORF">FLL45_05535</name>
</gene>
<dbReference type="Pfam" id="PF03466">
    <property type="entry name" value="LysR_substrate"/>
    <property type="match status" value="1"/>
</dbReference>
<comment type="caution">
    <text evidence="6">The sequence shown here is derived from an EMBL/GenBank/DDBJ whole genome shotgun (WGS) entry which is preliminary data.</text>
</comment>
<dbReference type="InterPro" id="IPR000847">
    <property type="entry name" value="LysR_HTH_N"/>
</dbReference>
<dbReference type="GO" id="GO:0003677">
    <property type="term" value="F:DNA binding"/>
    <property type="evidence" value="ECO:0007669"/>
    <property type="project" value="UniProtKB-KW"/>
</dbReference>
<dbReference type="InterPro" id="IPR036388">
    <property type="entry name" value="WH-like_DNA-bd_sf"/>
</dbReference>
<dbReference type="SUPFAM" id="SSF46785">
    <property type="entry name" value="Winged helix' DNA-binding domain"/>
    <property type="match status" value="1"/>
</dbReference>
<keyword evidence="4" id="KW-0804">Transcription</keyword>
<dbReference type="EMBL" id="VIKR01000001">
    <property type="protein sequence ID" value="TQV77407.1"/>
    <property type="molecule type" value="Genomic_DNA"/>
</dbReference>
<evidence type="ECO:0000313" key="6">
    <source>
        <dbReference type="EMBL" id="TQV77407.1"/>
    </source>
</evidence>
<protein>
    <submittedName>
        <fullName evidence="6">LysR family transcriptional regulator</fullName>
    </submittedName>
</protein>
<organism evidence="6 7">
    <name type="scientific">Aliikangiella marina</name>
    <dbReference type="NCBI Taxonomy" id="1712262"/>
    <lineage>
        <taxon>Bacteria</taxon>
        <taxon>Pseudomonadati</taxon>
        <taxon>Pseudomonadota</taxon>
        <taxon>Gammaproteobacteria</taxon>
        <taxon>Oceanospirillales</taxon>
        <taxon>Pleioneaceae</taxon>
        <taxon>Aliikangiella</taxon>
    </lineage>
</organism>
<keyword evidence="2" id="KW-0805">Transcription regulation</keyword>
<dbReference type="CDD" id="cd05466">
    <property type="entry name" value="PBP2_LTTR_substrate"/>
    <property type="match status" value="1"/>
</dbReference>
<dbReference type="PRINTS" id="PR00039">
    <property type="entry name" value="HTHLYSR"/>
</dbReference>
<evidence type="ECO:0000256" key="4">
    <source>
        <dbReference type="ARBA" id="ARBA00023163"/>
    </source>
</evidence>
<dbReference type="Gene3D" id="1.10.10.10">
    <property type="entry name" value="Winged helix-like DNA-binding domain superfamily/Winged helix DNA-binding domain"/>
    <property type="match status" value="1"/>
</dbReference>
<comment type="similarity">
    <text evidence="1">Belongs to the LysR transcriptional regulatory family.</text>
</comment>
<keyword evidence="3" id="KW-0238">DNA-binding</keyword>